<dbReference type="HOGENOM" id="CLU_717514_0_0_9"/>
<keyword evidence="2" id="KW-1185">Reference proteome</keyword>
<dbReference type="STRING" id="292459.STH861"/>
<sequence>MERFAIPGWDSFLRSSECSLRSSLCSLASLYDRLPPAERVLVDRRAPVLGDRHTPGFHLVSSCQVRLQRIRVRTGSDLGLRMPRGTCVCSRLRLQATRYELPPPAARVLVDRRAPVLGDRNPPVFHLVNMRQVKIQRIRVRTGGDLSLRSPRGTCGRSRLRASASRYELHSPAARVLVDRHPPVPGDRHTPGFHLVSVRQVKIQRIRVRTGGDLSLRSPRGTCGRPRLRASASRYELHSPAARVLVDRHPPVPGDRHTPGFHLVSVRQVKIQRIRVRTGGDLSLRSPRRTCGRPRLRASASRYELHSPAARVLVDRHPPVPGDRHTPGFHLVSVRQVKLQRIRMRTGDDLDRFRRCGPVVAPVCAPARLQVRVSEGPRRAAVAAE</sequence>
<organism evidence="1 2">
    <name type="scientific">Symbiobacterium thermophilum (strain DSM 24528 / JCM 14929 / IAM 14863 / T)</name>
    <dbReference type="NCBI Taxonomy" id="292459"/>
    <lineage>
        <taxon>Bacteria</taxon>
        <taxon>Bacillati</taxon>
        <taxon>Bacillota</taxon>
        <taxon>Clostridia</taxon>
        <taxon>Eubacteriales</taxon>
        <taxon>Symbiobacteriaceae</taxon>
        <taxon>Symbiobacterium</taxon>
    </lineage>
</organism>
<evidence type="ECO:0000313" key="2">
    <source>
        <dbReference type="Proteomes" id="UP000000417"/>
    </source>
</evidence>
<reference evidence="1 2" key="1">
    <citation type="journal article" date="2004" name="Nucleic Acids Res.">
        <title>Genome sequence of Symbiobacterium thermophilum, an uncultivable bacterium that depends on microbial commensalism.</title>
        <authorList>
            <person name="Ueda K."/>
            <person name="Yamashita A."/>
            <person name="Ishikawa J."/>
            <person name="Shimada M."/>
            <person name="Watsuji T."/>
            <person name="Morimura K."/>
            <person name="Ikeda H."/>
            <person name="Hattori M."/>
            <person name="Beppu T."/>
        </authorList>
    </citation>
    <scope>NUCLEOTIDE SEQUENCE [LARGE SCALE GENOMIC DNA]</scope>
    <source>
        <strain evidence="2">T / IAM 14863</strain>
    </source>
</reference>
<dbReference type="Proteomes" id="UP000000417">
    <property type="component" value="Chromosome"/>
</dbReference>
<evidence type="ECO:0000313" key="1">
    <source>
        <dbReference type="EMBL" id="BAD39846.1"/>
    </source>
</evidence>
<protein>
    <submittedName>
        <fullName evidence="1">Uncharacterized protein</fullName>
    </submittedName>
</protein>
<proteinExistence type="predicted"/>
<accession>Q67R47</accession>
<gene>
    <name evidence="1" type="ordered locus">STH861</name>
</gene>
<dbReference type="EMBL" id="AP006840">
    <property type="protein sequence ID" value="BAD39846.1"/>
    <property type="molecule type" value="Genomic_DNA"/>
</dbReference>
<dbReference type="KEGG" id="sth:STH861"/>
<name>Q67R47_SYMTH</name>
<dbReference type="AlphaFoldDB" id="Q67R47"/>